<dbReference type="InterPro" id="IPR005018">
    <property type="entry name" value="DOMON_domain"/>
</dbReference>
<organism evidence="3">
    <name type="scientific">Strongyloides ratti</name>
    <name type="common">Parasitic roundworm</name>
    <dbReference type="NCBI Taxonomy" id="34506"/>
    <lineage>
        <taxon>Eukaryota</taxon>
        <taxon>Metazoa</taxon>
        <taxon>Ecdysozoa</taxon>
        <taxon>Nematoda</taxon>
        <taxon>Chromadorea</taxon>
        <taxon>Rhabditida</taxon>
        <taxon>Tylenchina</taxon>
        <taxon>Panagrolaimomorpha</taxon>
        <taxon>Strongyloidoidea</taxon>
        <taxon>Strongyloididae</taxon>
        <taxon>Strongyloides</taxon>
    </lineage>
</organism>
<evidence type="ECO:0000313" key="6">
    <source>
        <dbReference type="WormBase" id="SRAE_X000175400"/>
    </source>
</evidence>
<dbReference type="CDD" id="cd09631">
    <property type="entry name" value="DOMON_DOH"/>
    <property type="match status" value="1"/>
</dbReference>
<dbReference type="PROSITE" id="PS50836">
    <property type="entry name" value="DOMON"/>
    <property type="match status" value="1"/>
</dbReference>
<evidence type="ECO:0000256" key="1">
    <source>
        <dbReference type="SAM" id="Phobius"/>
    </source>
</evidence>
<evidence type="ECO:0000313" key="5">
    <source>
        <dbReference type="WBParaSite" id="SRAE_X000175400.1"/>
    </source>
</evidence>
<dbReference type="Pfam" id="PF03351">
    <property type="entry name" value="DOMON"/>
    <property type="match status" value="1"/>
</dbReference>
<dbReference type="RefSeq" id="XP_024499224.1">
    <property type="nucleotide sequence ID" value="XM_024652551.1"/>
</dbReference>
<dbReference type="CTD" id="36384825"/>
<accession>A0A090KR67</accession>
<evidence type="ECO:0000313" key="4">
    <source>
        <dbReference type="Proteomes" id="UP000035682"/>
    </source>
</evidence>
<feature type="transmembrane region" description="Helical" evidence="1">
    <location>
        <begin position="6"/>
        <end position="26"/>
    </location>
</feature>
<dbReference type="Proteomes" id="UP000035682">
    <property type="component" value="Unplaced"/>
</dbReference>
<keyword evidence="4" id="KW-1185">Reference proteome</keyword>
<dbReference type="OMA" id="GCQPWQF"/>
<gene>
    <name evidence="3 5 6" type="ORF">SRAE_X000175400</name>
</gene>
<dbReference type="Gene3D" id="2.60.40.1210">
    <property type="entry name" value="Cellobiose dehydrogenase, cytochrome domain"/>
    <property type="match status" value="1"/>
</dbReference>
<dbReference type="SUPFAM" id="SSF49344">
    <property type="entry name" value="CBD9-like"/>
    <property type="match status" value="1"/>
</dbReference>
<evidence type="ECO:0000313" key="3">
    <source>
        <dbReference type="EMBL" id="CEF60014.1"/>
    </source>
</evidence>
<dbReference type="WBParaSite" id="SRAE_X000175400.1">
    <property type="protein sequence ID" value="SRAE_X000175400.1"/>
    <property type="gene ID" value="WBGene00267331"/>
</dbReference>
<name>A0A090KR67_STRRB</name>
<dbReference type="OrthoDB" id="5785632at2759"/>
<dbReference type="PANTHER" id="PTHR36516:SF6">
    <property type="entry name" value="DOMON DOMAIN-CONTAINING PROTEIN"/>
    <property type="match status" value="1"/>
</dbReference>
<sequence>FFRFIIYFNIMNIFMLSKILLFITIIKSIKCELCELNNKEGYKLQFGKDKNETINFTLSLNVRRNVNIWYAIGFGRSMMGGLDIIMIRIFNGNVYVTDEFVNGYTNPTPDFQQDVTLHNYNYVDGNYIIHFSRPVKPIDTKNNIPLRDCFRWNFVMNPGTVYDFRGSISKHPGKPLGTLVCLSQCLI</sequence>
<evidence type="ECO:0000259" key="2">
    <source>
        <dbReference type="PROSITE" id="PS50836"/>
    </source>
</evidence>
<protein>
    <submittedName>
        <fullName evidence="3 5">DOMON domain-containing protein</fullName>
    </submittedName>
</protein>
<dbReference type="InterPro" id="IPR045266">
    <property type="entry name" value="DOH_DOMON"/>
</dbReference>
<proteinExistence type="predicted"/>
<dbReference type="GeneID" id="36384825"/>
<reference evidence="4" key="2">
    <citation type="submission" date="2014-09" db="EMBL/GenBank/DDBJ databases">
        <authorList>
            <person name="Martin A.A."/>
        </authorList>
    </citation>
    <scope>NUCLEOTIDE SEQUENCE</scope>
    <source>
        <strain evidence="4">ED321</strain>
    </source>
</reference>
<dbReference type="SMART" id="SM00664">
    <property type="entry name" value="DoH"/>
    <property type="match status" value="1"/>
</dbReference>
<dbReference type="PANTHER" id="PTHR36516">
    <property type="entry name" value="PROTEIN CBG04168-RELATED"/>
    <property type="match status" value="1"/>
</dbReference>
<dbReference type="WormBase" id="SRAE_X000175400">
    <property type="protein sequence ID" value="SRP02606"/>
    <property type="gene ID" value="WBGene00267331"/>
</dbReference>
<keyword evidence="1" id="KW-0812">Transmembrane</keyword>
<keyword evidence="1" id="KW-0472">Membrane</keyword>
<reference evidence="3" key="1">
    <citation type="submission" date="2014-09" db="EMBL/GenBank/DDBJ databases">
        <authorList>
            <person name="Aslett A.Martin."/>
        </authorList>
    </citation>
    <scope>NUCLEOTIDE SEQUENCE</scope>
    <source>
        <strain evidence="3">ED321 Heterogonic</strain>
    </source>
</reference>
<feature type="non-terminal residue" evidence="3">
    <location>
        <position position="1"/>
    </location>
</feature>
<reference evidence="5" key="3">
    <citation type="submission" date="2020-12" db="UniProtKB">
        <authorList>
            <consortium name="WormBaseParasite"/>
        </authorList>
    </citation>
    <scope>IDENTIFICATION</scope>
</reference>
<dbReference type="EMBL" id="LN609396">
    <property type="protein sequence ID" value="CEF60014.1"/>
    <property type="molecule type" value="Genomic_DNA"/>
</dbReference>
<feature type="domain" description="DOMON" evidence="2">
    <location>
        <begin position="40"/>
        <end position="159"/>
    </location>
</feature>
<keyword evidence="1" id="KW-1133">Transmembrane helix</keyword>
<dbReference type="AlphaFoldDB" id="A0A090KR67"/>